<gene>
    <name evidence="3" type="ORF">CQY22_011920</name>
</gene>
<organism evidence="3 4">
    <name type="scientific">Mycolicibacterium brumae</name>
    <dbReference type="NCBI Taxonomy" id="85968"/>
    <lineage>
        <taxon>Bacteria</taxon>
        <taxon>Bacillati</taxon>
        <taxon>Actinomycetota</taxon>
        <taxon>Actinomycetes</taxon>
        <taxon>Mycobacteriales</taxon>
        <taxon>Mycobacteriaceae</taxon>
        <taxon>Mycolicibacterium</taxon>
    </lineage>
</organism>
<feature type="region of interest" description="Disordered" evidence="1">
    <location>
        <begin position="17"/>
        <end position="42"/>
    </location>
</feature>
<name>A0A2G5P8Y2_9MYCO</name>
<dbReference type="Proteomes" id="UP000230551">
    <property type="component" value="Unassembled WGS sequence"/>
</dbReference>
<evidence type="ECO:0000256" key="1">
    <source>
        <dbReference type="SAM" id="MobiDB-lite"/>
    </source>
</evidence>
<protein>
    <recommendedName>
        <fullName evidence="5">LppX_LprAFG lipoprotein</fullName>
    </recommendedName>
</protein>
<feature type="signal peptide" evidence="2">
    <location>
        <begin position="1"/>
        <end position="16"/>
    </location>
</feature>
<dbReference type="STRING" id="85968.GCA_900073015_03307"/>
<dbReference type="EMBL" id="PDCN02000014">
    <property type="protein sequence ID" value="PIB74819.1"/>
    <property type="molecule type" value="Genomic_DNA"/>
</dbReference>
<evidence type="ECO:0000256" key="2">
    <source>
        <dbReference type="SAM" id="SignalP"/>
    </source>
</evidence>
<reference evidence="3 4" key="1">
    <citation type="journal article" date="2017" name="Infect. Genet. Evol.">
        <title>The new phylogeny of the genus Mycobacterium: The old and the news.</title>
        <authorList>
            <person name="Tortoli E."/>
            <person name="Fedrizzi T."/>
            <person name="Meehan C.J."/>
            <person name="Trovato A."/>
            <person name="Grottola A."/>
            <person name="Giacobazzi E."/>
            <person name="Serpini G.F."/>
            <person name="Tagliazucchi S."/>
            <person name="Fabio A."/>
            <person name="Bettua C."/>
            <person name="Bertorelli R."/>
            <person name="Frascaro F."/>
            <person name="De Sanctis V."/>
            <person name="Pecorari M."/>
            <person name="Jousson O."/>
            <person name="Segata N."/>
            <person name="Cirillo D.M."/>
        </authorList>
    </citation>
    <scope>NUCLEOTIDE SEQUENCE [LARGE SCALE GENOMIC DNA]</scope>
    <source>
        <strain evidence="3 4">CIP1034565</strain>
    </source>
</reference>
<comment type="caution">
    <text evidence="3">The sequence shown here is derived from an EMBL/GenBank/DDBJ whole genome shotgun (WGS) entry which is preliminary data.</text>
</comment>
<keyword evidence="2" id="KW-0732">Signal</keyword>
<proteinExistence type="predicted"/>
<evidence type="ECO:0000313" key="3">
    <source>
        <dbReference type="EMBL" id="PIB74819.1"/>
    </source>
</evidence>
<dbReference type="Gene3D" id="2.50.20.20">
    <property type="match status" value="1"/>
</dbReference>
<accession>A0A2G5P8Y2</accession>
<dbReference type="AlphaFoldDB" id="A0A2G5P8Y2"/>
<evidence type="ECO:0000313" key="4">
    <source>
        <dbReference type="Proteomes" id="UP000230551"/>
    </source>
</evidence>
<keyword evidence="4" id="KW-1185">Reference proteome</keyword>
<sequence length="264" mass="27329">MAVAMVGLLVAGCAGASDPASPAPDPGGAELVTGADPDAASGDAQGDLRAALGRMDELQSYRGDLTMVMAGLPNRTLTTTGAIQTDVVDQVIFQVTDVTGAEIGFATGAQETLIRDSEMLVHSALYSESFGGEPDTWYRAPTAPGGQGAPMLVSMYFTPAAQAITAVTDEGVRTVGEAQVRIYRAQLDPIKFRAALDAADLPGGITAEDLAAPELIEYGVGDDGYVRHLAFNSTGLGELSIDLHSFNAELDIPDPSDIRDMPAA</sequence>
<evidence type="ECO:0008006" key="5">
    <source>
        <dbReference type="Google" id="ProtNLM"/>
    </source>
</evidence>
<feature type="chain" id="PRO_5013908949" description="LppX_LprAFG lipoprotein" evidence="2">
    <location>
        <begin position="17"/>
        <end position="264"/>
    </location>
</feature>